<dbReference type="EMBL" id="JBFPER010000001">
    <property type="protein sequence ID" value="MEX0380208.1"/>
    <property type="molecule type" value="Genomic_DNA"/>
</dbReference>
<reference evidence="4 5" key="1">
    <citation type="submission" date="2024-07" db="EMBL/GenBank/DDBJ databases">
        <authorList>
            <person name="Yun M."/>
        </authorList>
    </citation>
    <scope>NUCLEOTIDE SEQUENCE [LARGE SCALE GENOMIC DNA]</scope>
    <source>
        <strain evidence="4 5">MS01</strain>
    </source>
</reference>
<dbReference type="RefSeq" id="WP_367973627.1">
    <property type="nucleotide sequence ID" value="NZ_JBFPEQ010000001.1"/>
</dbReference>
<gene>
    <name evidence="4" type="ORF">AB3K24_02420</name>
</gene>
<dbReference type="GO" id="GO:0016740">
    <property type="term" value="F:transferase activity"/>
    <property type="evidence" value="ECO:0007669"/>
    <property type="project" value="UniProtKB-KW"/>
</dbReference>
<evidence type="ECO:0000313" key="5">
    <source>
        <dbReference type="Proteomes" id="UP001556617"/>
    </source>
</evidence>
<evidence type="ECO:0000259" key="3">
    <source>
        <dbReference type="Pfam" id="PF26337"/>
    </source>
</evidence>
<dbReference type="Pfam" id="PF26334">
    <property type="entry name" value="Gtf3_N"/>
    <property type="match status" value="1"/>
</dbReference>
<evidence type="ECO:0000313" key="4">
    <source>
        <dbReference type="EMBL" id="MEX0380208.1"/>
    </source>
</evidence>
<evidence type="ECO:0000259" key="2">
    <source>
        <dbReference type="Pfam" id="PF26334"/>
    </source>
</evidence>
<dbReference type="Proteomes" id="UP001556617">
    <property type="component" value="Unassembled WGS sequence"/>
</dbReference>
<dbReference type="Gene3D" id="3.40.50.2000">
    <property type="entry name" value="Glycogen Phosphorylase B"/>
    <property type="match status" value="2"/>
</dbReference>
<sequence length="328" mass="38516">MTYYITHTIEPWMPAGALKAKSDYATIAVALGWQELPLMRYNDARFDNETRLKNISEWLVTVKPNDLVLHQFPTYMSADFERQLVHTLKHRNVRRAILIHDIEPLRLIKQDAWEFQVLNQYDFVIVHSKTMQQRLQAAGVHTNFIVQPLFDYLSETRPVALFSRHINFAGTFQKSPWLQNYTGPKLTLFGSKPKKWQTVNFPTTITYQGNFDPEEIVNQLTDGFGLIWDNDFDNKTYQTYTRYNTPHKASLYLRAGLPLIAWSQSAIGQFIINHELGFVIDNLSDLDFKLREVDQKQYYLWQVNTQIIADRLRHGDYTQDTLRQLTSY</sequence>
<dbReference type="InterPro" id="IPR058592">
    <property type="entry name" value="Gtf3_C"/>
</dbReference>
<dbReference type="NCBIfam" id="NF007323">
    <property type="entry name" value="PRK09814.1-2"/>
    <property type="match status" value="1"/>
</dbReference>
<evidence type="ECO:0000256" key="1">
    <source>
        <dbReference type="ARBA" id="ARBA00022679"/>
    </source>
</evidence>
<protein>
    <submittedName>
        <fullName evidence="4">Sugar transferase</fullName>
    </submittedName>
</protein>
<feature type="domain" description="Glucosyltransferase 3-like C-terminal" evidence="3">
    <location>
        <begin position="166"/>
        <end position="324"/>
    </location>
</feature>
<dbReference type="PIRSF" id="PIRSF007023">
    <property type="entry name" value="UDP-Galf_transf"/>
    <property type="match status" value="1"/>
</dbReference>
<keyword evidence="5" id="KW-1185">Reference proteome</keyword>
<name>A0ABV3S198_9LACO</name>
<keyword evidence="1 4" id="KW-0808">Transferase</keyword>
<dbReference type="InterPro" id="IPR058591">
    <property type="entry name" value="Gtf3_N"/>
</dbReference>
<dbReference type="Pfam" id="PF26337">
    <property type="entry name" value="Gtf3_C"/>
    <property type="match status" value="1"/>
</dbReference>
<accession>A0ABV3S198</accession>
<comment type="caution">
    <text evidence="4">The sequence shown here is derived from an EMBL/GenBank/DDBJ whole genome shotgun (WGS) entry which is preliminary data.</text>
</comment>
<feature type="domain" description="Glucosyltransferase 3-like N-terminal" evidence="2">
    <location>
        <begin position="2"/>
        <end position="148"/>
    </location>
</feature>
<proteinExistence type="predicted"/>
<organism evidence="4 5">
    <name type="scientific">Leuconostoc aquikimchii</name>
    <dbReference type="NCBI Taxonomy" id="3236804"/>
    <lineage>
        <taxon>Bacteria</taxon>
        <taxon>Bacillati</taxon>
        <taxon>Bacillota</taxon>
        <taxon>Bacilli</taxon>
        <taxon>Lactobacillales</taxon>
        <taxon>Lactobacillaceae</taxon>
        <taxon>Leuconostoc</taxon>
    </lineage>
</organism>